<accession>A0AC60PQ77</accession>
<evidence type="ECO:0000313" key="2">
    <source>
        <dbReference type="Proteomes" id="UP000805193"/>
    </source>
</evidence>
<comment type="caution">
    <text evidence="1">The sequence shown here is derived from an EMBL/GenBank/DDBJ whole genome shotgun (WGS) entry which is preliminary data.</text>
</comment>
<gene>
    <name evidence="1" type="ORF">HPB47_001560</name>
</gene>
<reference evidence="1 2" key="1">
    <citation type="journal article" date="2020" name="Cell">
        <title>Large-Scale Comparative Analyses of Tick Genomes Elucidate Their Genetic Diversity and Vector Capacities.</title>
        <authorList>
            <consortium name="Tick Genome and Microbiome Consortium (TIGMIC)"/>
            <person name="Jia N."/>
            <person name="Wang J."/>
            <person name="Shi W."/>
            <person name="Du L."/>
            <person name="Sun Y."/>
            <person name="Zhan W."/>
            <person name="Jiang J.F."/>
            <person name="Wang Q."/>
            <person name="Zhang B."/>
            <person name="Ji P."/>
            <person name="Bell-Sakyi L."/>
            <person name="Cui X.M."/>
            <person name="Yuan T.T."/>
            <person name="Jiang B.G."/>
            <person name="Yang W.F."/>
            <person name="Lam T.T."/>
            <person name="Chang Q.C."/>
            <person name="Ding S.J."/>
            <person name="Wang X.J."/>
            <person name="Zhu J.G."/>
            <person name="Ruan X.D."/>
            <person name="Zhao L."/>
            <person name="Wei J.T."/>
            <person name="Ye R.Z."/>
            <person name="Que T.C."/>
            <person name="Du C.H."/>
            <person name="Zhou Y.H."/>
            <person name="Cheng J.X."/>
            <person name="Dai P.F."/>
            <person name="Guo W.B."/>
            <person name="Han X.H."/>
            <person name="Huang E.J."/>
            <person name="Li L.F."/>
            <person name="Wei W."/>
            <person name="Gao Y.C."/>
            <person name="Liu J.Z."/>
            <person name="Shao H.Z."/>
            <person name="Wang X."/>
            <person name="Wang C.C."/>
            <person name="Yang T.C."/>
            <person name="Huo Q.B."/>
            <person name="Li W."/>
            <person name="Chen H.Y."/>
            <person name="Chen S.E."/>
            <person name="Zhou L.G."/>
            <person name="Ni X.B."/>
            <person name="Tian J.H."/>
            <person name="Sheng Y."/>
            <person name="Liu T."/>
            <person name="Pan Y.S."/>
            <person name="Xia L.Y."/>
            <person name="Li J."/>
            <person name="Zhao F."/>
            <person name="Cao W.C."/>
        </authorList>
    </citation>
    <scope>NUCLEOTIDE SEQUENCE [LARGE SCALE GENOMIC DNA]</scope>
    <source>
        <strain evidence="1">Iper-2018</strain>
    </source>
</reference>
<proteinExistence type="predicted"/>
<name>A0AC60PQ77_IXOPE</name>
<dbReference type="Proteomes" id="UP000805193">
    <property type="component" value="Unassembled WGS sequence"/>
</dbReference>
<organism evidence="1 2">
    <name type="scientific">Ixodes persulcatus</name>
    <name type="common">Taiga tick</name>
    <dbReference type="NCBI Taxonomy" id="34615"/>
    <lineage>
        <taxon>Eukaryota</taxon>
        <taxon>Metazoa</taxon>
        <taxon>Ecdysozoa</taxon>
        <taxon>Arthropoda</taxon>
        <taxon>Chelicerata</taxon>
        <taxon>Arachnida</taxon>
        <taxon>Acari</taxon>
        <taxon>Parasitiformes</taxon>
        <taxon>Ixodida</taxon>
        <taxon>Ixodoidea</taxon>
        <taxon>Ixodidae</taxon>
        <taxon>Ixodinae</taxon>
        <taxon>Ixodes</taxon>
    </lineage>
</organism>
<dbReference type="EMBL" id="JABSTQ010010200">
    <property type="protein sequence ID" value="KAG0422637.1"/>
    <property type="molecule type" value="Genomic_DNA"/>
</dbReference>
<keyword evidence="2" id="KW-1185">Reference proteome</keyword>
<sequence>MNSFQHLLIAITLIAAAINVAYFDKASDAVDVIITDFMLETRKINGNLELETPREPSLILASSNLFFSARLAKNKFDGVKCMLQKVRVQENARRSYTTIRTGYKTDDGRRSMGAAETFQLDSRLLPHSFSKDDFVPDLEEPEPMPASVDEPSERDAKPVTDDTEDLELFVNTSGTGLSIMKYEKECLSSVREVLRKRWAQHEQQLLKWQQQARKHVLLMERDQLLEYQRQLDRLNRDYAQGLQDLAEKKEKVQAHHKNHARHLRNKIKEAELKQKQLKEEERKRQTESEQRAESLSAHCRDMETTLASVRNALESCGHTCHLGTAREDHLVLLDQVALQVAAFGALRTVSREEPTQALDLATEVKGLVHAVIADIEQATAKGLETQQLLRQKSEEHNPSRKQSTVASDASSIPAPAPSTHVAGRSATSLLQRHSDILDNLDKWQASYKELSQDKTRKKYCFDLLKAVTIPVNALANSLSVRDKLDQLTFILSGRPFQSGLRTISTSAHPLAQRFCLDKVAPRW</sequence>
<evidence type="ECO:0000313" key="1">
    <source>
        <dbReference type="EMBL" id="KAG0422637.1"/>
    </source>
</evidence>
<protein>
    <submittedName>
        <fullName evidence="1">Uncharacterized protein</fullName>
    </submittedName>
</protein>